<feature type="transmembrane region" description="Helical" evidence="6">
    <location>
        <begin position="303"/>
        <end position="324"/>
    </location>
</feature>
<feature type="transmembrane region" description="Helical" evidence="6">
    <location>
        <begin position="27"/>
        <end position="50"/>
    </location>
</feature>
<feature type="transmembrane region" description="Helical" evidence="6">
    <location>
        <begin position="336"/>
        <end position="354"/>
    </location>
</feature>
<evidence type="ECO:0000313" key="9">
    <source>
        <dbReference type="Proteomes" id="UP001597448"/>
    </source>
</evidence>
<keyword evidence="9" id="KW-1185">Reference proteome</keyword>
<evidence type="ECO:0000256" key="1">
    <source>
        <dbReference type="ARBA" id="ARBA00004651"/>
    </source>
</evidence>
<evidence type="ECO:0000256" key="5">
    <source>
        <dbReference type="ARBA" id="ARBA00023136"/>
    </source>
</evidence>
<gene>
    <name evidence="8" type="ORF">ACFSX3_07945</name>
</gene>
<proteinExistence type="predicted"/>
<dbReference type="PANTHER" id="PTHR42718:SF9">
    <property type="entry name" value="MAJOR FACILITATOR SUPERFAMILY MULTIDRUG TRANSPORTER MFSC"/>
    <property type="match status" value="1"/>
</dbReference>
<feature type="transmembrane region" description="Helical" evidence="6">
    <location>
        <begin position="123"/>
        <end position="140"/>
    </location>
</feature>
<feature type="transmembrane region" description="Helical" evidence="6">
    <location>
        <begin position="56"/>
        <end position="82"/>
    </location>
</feature>
<dbReference type="Pfam" id="PF07690">
    <property type="entry name" value="MFS_1"/>
    <property type="match status" value="1"/>
</dbReference>
<dbReference type="Gene3D" id="1.20.1250.20">
    <property type="entry name" value="MFS general substrate transporter like domains"/>
    <property type="match status" value="1"/>
</dbReference>
<keyword evidence="2" id="KW-0813">Transport</keyword>
<feature type="domain" description="Major facilitator superfamily (MFS) profile" evidence="7">
    <location>
        <begin position="28"/>
        <end position="457"/>
    </location>
</feature>
<accession>A0ABW5F3Y8</accession>
<feature type="transmembrane region" description="Helical" evidence="6">
    <location>
        <begin position="211"/>
        <end position="228"/>
    </location>
</feature>
<dbReference type="Proteomes" id="UP001597448">
    <property type="component" value="Unassembled WGS sequence"/>
</dbReference>
<feature type="transmembrane region" description="Helical" evidence="6">
    <location>
        <begin position="177"/>
        <end position="199"/>
    </location>
</feature>
<evidence type="ECO:0000259" key="7">
    <source>
        <dbReference type="PROSITE" id="PS50850"/>
    </source>
</evidence>
<evidence type="ECO:0000256" key="3">
    <source>
        <dbReference type="ARBA" id="ARBA00022692"/>
    </source>
</evidence>
<evidence type="ECO:0000256" key="4">
    <source>
        <dbReference type="ARBA" id="ARBA00022989"/>
    </source>
</evidence>
<sequence length="470" mass="49711">MTSSPASEGDQEHSMAAPQAALPREGLLTLLFSVAVVLVIMNTAMFNLALPDVTGTFGITAASASWIVTGYSIMFSIASITYSRLSDFLPIRRLLVIGLLTLGLAAVAGFFSTSFIFLLIVRILQASGAGAVMSLSLVLFTRYIPQARRGKAMATIMSAVSLGLGLGPVAGGSIVEYLGWTWLFAVTAAVLLLVPLFLILLPKEVPASGSFDVLGGIFLGVGTTGLLLFLTSGLWIALIAGIAAIALFVGRIRTAPDPFVLPALFSNRPYLVLALIGVASYLCSFATLFLLPQILTHRFGFSASHAGLVIFPGSLLAIFVSRLVGRMIDRYGNTGILRFAPLLVLAATVLFALFAGKSWVAVMLVYMIMSLSFTVLSSSVSNEISRILPASQIGSGMGLFQLLQFFSGAFSVAMAASALEWQRSLPLQAAYSNIYWGLSVAAIVAIGSAFIYLRSSQRSPLSEMVKAADC</sequence>
<feature type="transmembrane region" description="Helical" evidence="6">
    <location>
        <begin position="234"/>
        <end position="250"/>
    </location>
</feature>
<dbReference type="Gene3D" id="1.20.1720.10">
    <property type="entry name" value="Multidrug resistance protein D"/>
    <property type="match status" value="1"/>
</dbReference>
<keyword evidence="3 6" id="KW-0812">Transmembrane</keyword>
<dbReference type="PROSITE" id="PS50850">
    <property type="entry name" value="MFS"/>
    <property type="match status" value="1"/>
</dbReference>
<comment type="subcellular location">
    <subcellularLocation>
        <location evidence="1">Cell membrane</location>
        <topology evidence="1">Multi-pass membrane protein</topology>
    </subcellularLocation>
</comment>
<feature type="transmembrane region" description="Helical" evidence="6">
    <location>
        <begin position="360"/>
        <end position="378"/>
    </location>
</feature>
<comment type="caution">
    <text evidence="8">The sequence shown here is derived from an EMBL/GenBank/DDBJ whole genome shotgun (WGS) entry which is preliminary data.</text>
</comment>
<keyword evidence="4 6" id="KW-1133">Transmembrane helix</keyword>
<dbReference type="RefSeq" id="WP_379254252.1">
    <property type="nucleotide sequence ID" value="NZ_JBHSVQ010000001.1"/>
</dbReference>
<dbReference type="PRINTS" id="PR01036">
    <property type="entry name" value="TCRTETB"/>
</dbReference>
<feature type="transmembrane region" description="Helical" evidence="6">
    <location>
        <begin position="152"/>
        <end position="171"/>
    </location>
</feature>
<dbReference type="InterPro" id="IPR020846">
    <property type="entry name" value="MFS_dom"/>
</dbReference>
<dbReference type="PANTHER" id="PTHR42718">
    <property type="entry name" value="MAJOR FACILITATOR SUPERFAMILY MULTIDRUG TRANSPORTER MFSC"/>
    <property type="match status" value="1"/>
</dbReference>
<feature type="transmembrane region" description="Helical" evidence="6">
    <location>
        <begin position="434"/>
        <end position="453"/>
    </location>
</feature>
<dbReference type="EMBL" id="JBHUKY010000019">
    <property type="protein sequence ID" value="MFD2409798.1"/>
    <property type="molecule type" value="Genomic_DNA"/>
</dbReference>
<feature type="transmembrane region" description="Helical" evidence="6">
    <location>
        <begin position="399"/>
        <end position="419"/>
    </location>
</feature>
<evidence type="ECO:0000313" key="8">
    <source>
        <dbReference type="EMBL" id="MFD2409798.1"/>
    </source>
</evidence>
<protein>
    <submittedName>
        <fullName evidence="8">MFS transporter</fullName>
    </submittedName>
</protein>
<organism evidence="8 9">
    <name type="scientific">Paenibacillus rhizoplanae</name>
    <dbReference type="NCBI Taxonomy" id="1917181"/>
    <lineage>
        <taxon>Bacteria</taxon>
        <taxon>Bacillati</taxon>
        <taxon>Bacillota</taxon>
        <taxon>Bacilli</taxon>
        <taxon>Bacillales</taxon>
        <taxon>Paenibacillaceae</taxon>
        <taxon>Paenibacillus</taxon>
    </lineage>
</organism>
<feature type="transmembrane region" description="Helical" evidence="6">
    <location>
        <begin position="270"/>
        <end position="291"/>
    </location>
</feature>
<dbReference type="InterPro" id="IPR011701">
    <property type="entry name" value="MFS"/>
</dbReference>
<name>A0ABW5F3Y8_9BACL</name>
<dbReference type="CDD" id="cd17321">
    <property type="entry name" value="MFS_MMR_MDR_like"/>
    <property type="match status" value="1"/>
</dbReference>
<evidence type="ECO:0000256" key="2">
    <source>
        <dbReference type="ARBA" id="ARBA00022448"/>
    </source>
</evidence>
<evidence type="ECO:0000256" key="6">
    <source>
        <dbReference type="SAM" id="Phobius"/>
    </source>
</evidence>
<dbReference type="SUPFAM" id="SSF103473">
    <property type="entry name" value="MFS general substrate transporter"/>
    <property type="match status" value="1"/>
</dbReference>
<dbReference type="InterPro" id="IPR036259">
    <property type="entry name" value="MFS_trans_sf"/>
</dbReference>
<keyword evidence="5 6" id="KW-0472">Membrane</keyword>
<feature type="transmembrane region" description="Helical" evidence="6">
    <location>
        <begin position="94"/>
        <end position="117"/>
    </location>
</feature>
<reference evidence="9" key="1">
    <citation type="journal article" date="2019" name="Int. J. Syst. Evol. Microbiol.">
        <title>The Global Catalogue of Microorganisms (GCM) 10K type strain sequencing project: providing services to taxonomists for standard genome sequencing and annotation.</title>
        <authorList>
            <consortium name="The Broad Institute Genomics Platform"/>
            <consortium name="The Broad Institute Genome Sequencing Center for Infectious Disease"/>
            <person name="Wu L."/>
            <person name="Ma J."/>
        </authorList>
    </citation>
    <scope>NUCLEOTIDE SEQUENCE [LARGE SCALE GENOMIC DNA]</scope>
    <source>
        <strain evidence="9">CCM 8725</strain>
    </source>
</reference>